<keyword evidence="3" id="KW-1185">Reference proteome</keyword>
<sequence length="92" mass="9874">MSPDLASRGRESRHVKSLHGIRSGIERQIESDSSYFPIKSRIGFWVLHSSDGEGGRGVEKGGGWVSTNEPTKNTALSVSTAISRSGDVSDTL</sequence>
<gene>
    <name evidence="2" type="ORF">LTRI10_LOCUS5740</name>
</gene>
<dbReference type="EMBL" id="OZ034813">
    <property type="protein sequence ID" value="CAL1358163.1"/>
    <property type="molecule type" value="Genomic_DNA"/>
</dbReference>
<dbReference type="AlphaFoldDB" id="A0AAV2CQS8"/>
<name>A0AAV2CQS8_9ROSI</name>
<reference evidence="2 3" key="1">
    <citation type="submission" date="2024-04" db="EMBL/GenBank/DDBJ databases">
        <authorList>
            <person name="Fracassetti M."/>
        </authorList>
    </citation>
    <scope>NUCLEOTIDE SEQUENCE [LARGE SCALE GENOMIC DNA]</scope>
</reference>
<evidence type="ECO:0000256" key="1">
    <source>
        <dbReference type="SAM" id="MobiDB-lite"/>
    </source>
</evidence>
<protein>
    <submittedName>
        <fullName evidence="2">Uncharacterized protein</fullName>
    </submittedName>
</protein>
<feature type="region of interest" description="Disordered" evidence="1">
    <location>
        <begin position="1"/>
        <end position="23"/>
    </location>
</feature>
<dbReference type="Proteomes" id="UP001497516">
    <property type="component" value="Chromosome 1"/>
</dbReference>
<evidence type="ECO:0000313" key="3">
    <source>
        <dbReference type="Proteomes" id="UP001497516"/>
    </source>
</evidence>
<evidence type="ECO:0000313" key="2">
    <source>
        <dbReference type="EMBL" id="CAL1358163.1"/>
    </source>
</evidence>
<proteinExistence type="predicted"/>
<feature type="region of interest" description="Disordered" evidence="1">
    <location>
        <begin position="53"/>
        <end position="92"/>
    </location>
</feature>
<organism evidence="2 3">
    <name type="scientific">Linum trigynum</name>
    <dbReference type="NCBI Taxonomy" id="586398"/>
    <lineage>
        <taxon>Eukaryota</taxon>
        <taxon>Viridiplantae</taxon>
        <taxon>Streptophyta</taxon>
        <taxon>Embryophyta</taxon>
        <taxon>Tracheophyta</taxon>
        <taxon>Spermatophyta</taxon>
        <taxon>Magnoliopsida</taxon>
        <taxon>eudicotyledons</taxon>
        <taxon>Gunneridae</taxon>
        <taxon>Pentapetalae</taxon>
        <taxon>rosids</taxon>
        <taxon>fabids</taxon>
        <taxon>Malpighiales</taxon>
        <taxon>Linaceae</taxon>
        <taxon>Linum</taxon>
    </lineage>
</organism>
<accession>A0AAV2CQS8</accession>
<feature type="compositionally biased region" description="Polar residues" evidence="1">
    <location>
        <begin position="65"/>
        <end position="92"/>
    </location>
</feature>